<dbReference type="Gene3D" id="3.30.450.20">
    <property type="entry name" value="PAS domain"/>
    <property type="match status" value="2"/>
</dbReference>
<dbReference type="GO" id="GO:0007234">
    <property type="term" value="P:osmosensory signaling via phosphorelay pathway"/>
    <property type="evidence" value="ECO:0007669"/>
    <property type="project" value="TreeGrafter"/>
</dbReference>
<gene>
    <name evidence="7" type="ORF">SAMN02745131_04123</name>
</gene>
<evidence type="ECO:0000256" key="1">
    <source>
        <dbReference type="ARBA" id="ARBA00000085"/>
    </source>
</evidence>
<dbReference type="SUPFAM" id="SSF55785">
    <property type="entry name" value="PYP-like sensor domain (PAS domain)"/>
    <property type="match status" value="2"/>
</dbReference>
<dbReference type="GO" id="GO:0000155">
    <property type="term" value="F:phosphorelay sensor kinase activity"/>
    <property type="evidence" value="ECO:0007669"/>
    <property type="project" value="InterPro"/>
</dbReference>
<dbReference type="PRINTS" id="PR00344">
    <property type="entry name" value="BCTRLSENSOR"/>
</dbReference>
<keyword evidence="5" id="KW-0418">Kinase</keyword>
<evidence type="ECO:0000256" key="4">
    <source>
        <dbReference type="ARBA" id="ARBA00022679"/>
    </source>
</evidence>
<dbReference type="SMART" id="SM00387">
    <property type="entry name" value="HATPase_c"/>
    <property type="match status" value="1"/>
</dbReference>
<proteinExistence type="predicted"/>
<dbReference type="EMBL" id="FQUU01000031">
    <property type="protein sequence ID" value="SHG02012.1"/>
    <property type="molecule type" value="Genomic_DNA"/>
</dbReference>
<dbReference type="InterPro" id="IPR036097">
    <property type="entry name" value="HisK_dim/P_sf"/>
</dbReference>
<dbReference type="InterPro" id="IPR013656">
    <property type="entry name" value="PAS_4"/>
</dbReference>
<feature type="domain" description="Histidine kinase" evidence="6">
    <location>
        <begin position="316"/>
        <end position="534"/>
    </location>
</feature>
<keyword evidence="8" id="KW-1185">Reference proteome</keyword>
<dbReference type="InterPro" id="IPR005467">
    <property type="entry name" value="His_kinase_dom"/>
</dbReference>
<dbReference type="CDD" id="cd00082">
    <property type="entry name" value="HisKA"/>
    <property type="match status" value="1"/>
</dbReference>
<dbReference type="InterPro" id="IPR050351">
    <property type="entry name" value="BphY/WalK/GraS-like"/>
</dbReference>
<sequence>MGALILRHDWSRTPIGTMDQWPPSLRTTLGILLHSAFPMFLFWGPELTCFYNDAFRPSLGIEGKHPAIGKRGKEVWADIWEFICPLINQIMTTGAPVYFEDQLVPFYRNGRMEDIYWTFSYSPVYNDEGNINGVFVTCTETTAHVVDRKKIEDIVALRTRELEEAHEALVHSNNYLQQLINLSREPMQVLTPVFENNRIVDFRYKLTNQAYANYAHATPEALHDHKVSEVFPSYFETSSFINVAKTFETGKDDNWEIHYNADGRDLYNEMNAVKLENEVVVHFTDFTRLKHLQLELLHKIKELERSNEQLEEFAHVASHDLKEPIRKVQFFITRLKKELEPKLNDSEKELFTRIESANVRMGKLVDDLLTYSQLRTPPDQKEAVDLESLLRQILDDLALEVQDKNATVQLVDLPVVHGYRGQLQQLFQNLLSNALKYTNPGQPVAIDVSCSRQQENGVDYYKVQVKDNGIGFEQEYSEKIFQLFTRLHGKHEYAGTGIGLSIVKKVVENHHGKVWAESKPGEGSVFTVLLPVVGEKEEVKSQK</sequence>
<keyword evidence="4" id="KW-0808">Transferase</keyword>
<comment type="catalytic activity">
    <reaction evidence="1">
        <text>ATP + protein L-histidine = ADP + protein N-phospho-L-histidine.</text>
        <dbReference type="EC" id="2.7.13.3"/>
    </reaction>
</comment>
<dbReference type="Pfam" id="PF02518">
    <property type="entry name" value="HATPase_c"/>
    <property type="match status" value="1"/>
</dbReference>
<dbReference type="EC" id="2.7.13.3" evidence="2"/>
<dbReference type="SUPFAM" id="SSF55874">
    <property type="entry name" value="ATPase domain of HSP90 chaperone/DNA topoisomerase II/histidine kinase"/>
    <property type="match status" value="1"/>
</dbReference>
<evidence type="ECO:0000259" key="6">
    <source>
        <dbReference type="PROSITE" id="PS50109"/>
    </source>
</evidence>
<name>A0A1M5GET6_9BACT</name>
<dbReference type="PANTHER" id="PTHR42878">
    <property type="entry name" value="TWO-COMPONENT HISTIDINE KINASE"/>
    <property type="match status" value="1"/>
</dbReference>
<dbReference type="Gene3D" id="3.30.565.10">
    <property type="entry name" value="Histidine kinase-like ATPase, C-terminal domain"/>
    <property type="match status" value="1"/>
</dbReference>
<evidence type="ECO:0000256" key="3">
    <source>
        <dbReference type="ARBA" id="ARBA00022553"/>
    </source>
</evidence>
<dbReference type="SMART" id="SM00388">
    <property type="entry name" value="HisKA"/>
    <property type="match status" value="1"/>
</dbReference>
<dbReference type="GO" id="GO:0030295">
    <property type="term" value="F:protein kinase activator activity"/>
    <property type="evidence" value="ECO:0007669"/>
    <property type="project" value="TreeGrafter"/>
</dbReference>
<dbReference type="FunFam" id="3.30.565.10:FF:000006">
    <property type="entry name" value="Sensor histidine kinase WalK"/>
    <property type="match status" value="1"/>
</dbReference>
<dbReference type="InterPro" id="IPR036890">
    <property type="entry name" value="HATPase_C_sf"/>
</dbReference>
<dbReference type="STRING" id="1121884.SAMN02745131_04123"/>
<protein>
    <recommendedName>
        <fullName evidence="2">histidine kinase</fullName>
        <ecNumber evidence="2">2.7.13.3</ecNumber>
    </recommendedName>
</protein>
<dbReference type="Proteomes" id="UP000184048">
    <property type="component" value="Unassembled WGS sequence"/>
</dbReference>
<dbReference type="Pfam" id="PF00512">
    <property type="entry name" value="HisKA"/>
    <property type="match status" value="1"/>
</dbReference>
<accession>A0A1M5GET6</accession>
<dbReference type="GO" id="GO:0000156">
    <property type="term" value="F:phosphorelay response regulator activity"/>
    <property type="evidence" value="ECO:0007669"/>
    <property type="project" value="TreeGrafter"/>
</dbReference>
<evidence type="ECO:0000313" key="8">
    <source>
        <dbReference type="Proteomes" id="UP000184048"/>
    </source>
</evidence>
<dbReference type="Pfam" id="PF08448">
    <property type="entry name" value="PAS_4"/>
    <property type="match status" value="1"/>
</dbReference>
<dbReference type="InterPro" id="IPR003594">
    <property type="entry name" value="HATPase_dom"/>
</dbReference>
<dbReference type="Gene3D" id="1.10.287.130">
    <property type="match status" value="1"/>
</dbReference>
<evidence type="ECO:0000256" key="5">
    <source>
        <dbReference type="ARBA" id="ARBA00022777"/>
    </source>
</evidence>
<keyword evidence="3" id="KW-0597">Phosphoprotein</keyword>
<dbReference type="SUPFAM" id="SSF47384">
    <property type="entry name" value="Homodimeric domain of signal transducing histidine kinase"/>
    <property type="match status" value="1"/>
</dbReference>
<dbReference type="InterPro" id="IPR035965">
    <property type="entry name" value="PAS-like_dom_sf"/>
</dbReference>
<evidence type="ECO:0000313" key="7">
    <source>
        <dbReference type="EMBL" id="SHG02012.1"/>
    </source>
</evidence>
<dbReference type="InterPro" id="IPR004358">
    <property type="entry name" value="Sig_transdc_His_kin-like_C"/>
</dbReference>
<dbReference type="InterPro" id="IPR003661">
    <property type="entry name" value="HisK_dim/P_dom"/>
</dbReference>
<dbReference type="PANTHER" id="PTHR42878:SF15">
    <property type="entry name" value="BACTERIOPHYTOCHROME"/>
    <property type="match status" value="1"/>
</dbReference>
<organism evidence="7 8">
    <name type="scientific">Flavisolibacter ginsengisoli DSM 18119</name>
    <dbReference type="NCBI Taxonomy" id="1121884"/>
    <lineage>
        <taxon>Bacteria</taxon>
        <taxon>Pseudomonadati</taxon>
        <taxon>Bacteroidota</taxon>
        <taxon>Chitinophagia</taxon>
        <taxon>Chitinophagales</taxon>
        <taxon>Chitinophagaceae</taxon>
        <taxon>Flavisolibacter</taxon>
    </lineage>
</organism>
<reference evidence="7 8" key="1">
    <citation type="submission" date="2016-11" db="EMBL/GenBank/DDBJ databases">
        <authorList>
            <person name="Jaros S."/>
            <person name="Januszkiewicz K."/>
            <person name="Wedrychowicz H."/>
        </authorList>
    </citation>
    <scope>NUCLEOTIDE SEQUENCE [LARGE SCALE GENOMIC DNA]</scope>
    <source>
        <strain evidence="7 8">DSM 18119</strain>
    </source>
</reference>
<dbReference type="PROSITE" id="PS50109">
    <property type="entry name" value="HIS_KIN"/>
    <property type="match status" value="1"/>
</dbReference>
<evidence type="ECO:0000256" key="2">
    <source>
        <dbReference type="ARBA" id="ARBA00012438"/>
    </source>
</evidence>
<dbReference type="AlphaFoldDB" id="A0A1M5GET6"/>